<evidence type="ECO:0000259" key="2">
    <source>
        <dbReference type="PROSITE" id="PS51186"/>
    </source>
</evidence>
<comment type="caution">
    <text evidence="3">The sequence shown here is derived from an EMBL/GenBank/DDBJ whole genome shotgun (WGS) entry which is preliminary data.</text>
</comment>
<feature type="region of interest" description="Disordered" evidence="1">
    <location>
        <begin position="178"/>
        <end position="213"/>
    </location>
</feature>
<protein>
    <submittedName>
        <fullName evidence="3">GNAT family N-acetyltransferase</fullName>
        <ecNumber evidence="3">2.3.-.-</ecNumber>
    </submittedName>
</protein>
<evidence type="ECO:0000313" key="3">
    <source>
        <dbReference type="EMBL" id="MFC4107376.1"/>
    </source>
</evidence>
<dbReference type="PANTHER" id="PTHR43441">
    <property type="entry name" value="RIBOSOMAL-PROTEIN-SERINE ACETYLTRANSFERASE"/>
    <property type="match status" value="1"/>
</dbReference>
<gene>
    <name evidence="3" type="ORF">ACFOX0_15780</name>
</gene>
<dbReference type="InterPro" id="IPR000182">
    <property type="entry name" value="GNAT_dom"/>
</dbReference>
<evidence type="ECO:0000256" key="1">
    <source>
        <dbReference type="SAM" id="MobiDB-lite"/>
    </source>
</evidence>
<name>A0ABV8KMN2_9ACTN</name>
<dbReference type="InterPro" id="IPR016181">
    <property type="entry name" value="Acyl_CoA_acyltransferase"/>
</dbReference>
<reference evidence="4" key="1">
    <citation type="journal article" date="2019" name="Int. J. Syst. Evol. Microbiol.">
        <title>The Global Catalogue of Microorganisms (GCM) 10K type strain sequencing project: providing services to taxonomists for standard genome sequencing and annotation.</title>
        <authorList>
            <consortium name="The Broad Institute Genomics Platform"/>
            <consortium name="The Broad Institute Genome Sequencing Center for Infectious Disease"/>
            <person name="Wu L."/>
            <person name="Ma J."/>
        </authorList>
    </citation>
    <scope>NUCLEOTIDE SEQUENCE [LARGE SCALE GENOMIC DNA]</scope>
    <source>
        <strain evidence="4">2902at01</strain>
    </source>
</reference>
<proteinExistence type="predicted"/>
<accession>A0ABV8KMN2</accession>
<organism evidence="3 4">
    <name type="scientific">Micromonospora zhanjiangensis</name>
    <dbReference type="NCBI Taxonomy" id="1522057"/>
    <lineage>
        <taxon>Bacteria</taxon>
        <taxon>Bacillati</taxon>
        <taxon>Actinomycetota</taxon>
        <taxon>Actinomycetes</taxon>
        <taxon>Micromonosporales</taxon>
        <taxon>Micromonosporaceae</taxon>
        <taxon>Micromonospora</taxon>
    </lineage>
</organism>
<dbReference type="PANTHER" id="PTHR43441:SF10">
    <property type="entry name" value="ACETYLTRANSFERASE"/>
    <property type="match status" value="1"/>
</dbReference>
<dbReference type="GO" id="GO:0016746">
    <property type="term" value="F:acyltransferase activity"/>
    <property type="evidence" value="ECO:0007669"/>
    <property type="project" value="UniProtKB-KW"/>
</dbReference>
<dbReference type="InterPro" id="IPR051908">
    <property type="entry name" value="Ribosomal_N-acetyltransferase"/>
</dbReference>
<keyword evidence="3" id="KW-0012">Acyltransferase</keyword>
<dbReference type="PROSITE" id="PS51186">
    <property type="entry name" value="GNAT"/>
    <property type="match status" value="2"/>
</dbReference>
<dbReference type="RefSeq" id="WP_377546199.1">
    <property type="nucleotide sequence ID" value="NZ_JBHSBN010000009.1"/>
</dbReference>
<dbReference type="SUPFAM" id="SSF55729">
    <property type="entry name" value="Acyl-CoA N-acyltransferases (Nat)"/>
    <property type="match status" value="2"/>
</dbReference>
<feature type="domain" description="N-acetyltransferase" evidence="2">
    <location>
        <begin position="11"/>
        <end position="169"/>
    </location>
</feature>
<dbReference type="EC" id="2.3.-.-" evidence="3"/>
<dbReference type="EMBL" id="JBHSBN010000009">
    <property type="protein sequence ID" value="MFC4107376.1"/>
    <property type="molecule type" value="Genomic_DNA"/>
</dbReference>
<keyword evidence="4" id="KW-1185">Reference proteome</keyword>
<dbReference type="Proteomes" id="UP001595868">
    <property type="component" value="Unassembled WGS sequence"/>
</dbReference>
<feature type="domain" description="N-acetyltransferase" evidence="2">
    <location>
        <begin position="244"/>
        <end position="409"/>
    </location>
</feature>
<dbReference type="Gene3D" id="3.40.630.30">
    <property type="match status" value="2"/>
</dbReference>
<evidence type="ECO:0000313" key="4">
    <source>
        <dbReference type="Proteomes" id="UP001595868"/>
    </source>
</evidence>
<keyword evidence="3" id="KW-0808">Transferase</keyword>
<sequence length="415" mass="44466">MEPVEIIHGDLLLRPWRSGDADAVHRACQDPAIQRWTSVPSPYLPEHATGFVTGIAPAAWAAGTGAPFAVCDAGTGELLGSCGLVSIDRALDSAEVGYWTAPWARGRGVAVRATRAVARWAFDQLGMRRIVWQAEVGNHASRLVALRAGFRIDGRLRLAHPHPMGGPDGWIGSLLPADLPTPPDAPATPTEHPVDDGGPASPTGRPATPADDGAVVLDPLEVRRAAVFGRDQPVLFATTVDGEIRLRRPEDRDIDDLVVGCRDPESIRWTSVPDPYQRGDAEFYVRELAVDTWARGTGAIFAVADPEDRYAGTLDLRISPVDPTVADVGFLTTPAYRGRGYLPAALGALAAWAFTSLGLARIEWRANVGNHASRRAAEKAGFVFEGTARHAVAHRGKRVDAWVAALLPDDLGRRG</sequence>
<dbReference type="Pfam" id="PF13302">
    <property type="entry name" value="Acetyltransf_3"/>
    <property type="match status" value="2"/>
</dbReference>